<keyword evidence="3" id="KW-1185">Reference proteome</keyword>
<reference evidence="2" key="1">
    <citation type="journal article" date="2020" name="Stud. Mycol.">
        <title>101 Dothideomycetes genomes: a test case for predicting lifestyles and emergence of pathogens.</title>
        <authorList>
            <person name="Haridas S."/>
            <person name="Albert R."/>
            <person name="Binder M."/>
            <person name="Bloem J."/>
            <person name="Labutti K."/>
            <person name="Salamov A."/>
            <person name="Andreopoulos B."/>
            <person name="Baker S."/>
            <person name="Barry K."/>
            <person name="Bills G."/>
            <person name="Bluhm B."/>
            <person name="Cannon C."/>
            <person name="Castanera R."/>
            <person name="Culley D."/>
            <person name="Daum C."/>
            <person name="Ezra D."/>
            <person name="Gonzalez J."/>
            <person name="Henrissat B."/>
            <person name="Kuo A."/>
            <person name="Liang C."/>
            <person name="Lipzen A."/>
            <person name="Lutzoni F."/>
            <person name="Magnuson J."/>
            <person name="Mondo S."/>
            <person name="Nolan M."/>
            <person name="Ohm R."/>
            <person name="Pangilinan J."/>
            <person name="Park H.-J."/>
            <person name="Ramirez L."/>
            <person name="Alfaro M."/>
            <person name="Sun H."/>
            <person name="Tritt A."/>
            <person name="Yoshinaga Y."/>
            <person name="Zwiers L.-H."/>
            <person name="Turgeon B."/>
            <person name="Goodwin S."/>
            <person name="Spatafora J."/>
            <person name="Crous P."/>
            <person name="Grigoriev I."/>
        </authorList>
    </citation>
    <scope>NUCLEOTIDE SEQUENCE</scope>
    <source>
        <strain evidence="2">CBS 113818</strain>
    </source>
</reference>
<accession>A0A6A7A138</accession>
<sequence>MAACFEAGGHGRGPPSITSRRTAKELILTGLGSIVTSAVRYLDTPFILTACVKHVVAPAQSARFSCPTCNSPVRTGPRGLFRRLWVVLPYVCFAPFNVPQKLWRRLYPPPCSYNRCKLRRYVSPPPPWYHAFNFLYLPFQRQYGRVTGFSKTNACFPLLNLPRELRNQIYLHASHANRHSIQISSQWRAGKRTQHSCGHSAATTPLAEHDVAKRDANTRHSVRSEADVSYQLNDNGIVAIHGAWPPISLLLASKRIHGEANDAFWSRTAFEVQPLTPNDACWRLDQSSESTYEALAMSNHIKHIRKLRVRIDVVRFSAGRQSGRFERVESQVCTFQEIGLDVCLQMLQPLAEGLCKALGKHAPSLRVVEIVWMDDFPEDMNDMNLQSRARVLVPFTSLEAQVRIHKLVVMDHARGAMATMISEVLRGEKRTA</sequence>
<name>A0A6A7A138_9PLEO</name>
<feature type="region of interest" description="Disordered" evidence="1">
    <location>
        <begin position="198"/>
        <end position="225"/>
    </location>
</feature>
<feature type="compositionally biased region" description="Basic and acidic residues" evidence="1">
    <location>
        <begin position="207"/>
        <end position="225"/>
    </location>
</feature>
<evidence type="ECO:0000313" key="3">
    <source>
        <dbReference type="Proteomes" id="UP000799424"/>
    </source>
</evidence>
<evidence type="ECO:0000313" key="2">
    <source>
        <dbReference type="EMBL" id="KAF2826504.1"/>
    </source>
</evidence>
<dbReference type="EMBL" id="MU006226">
    <property type="protein sequence ID" value="KAF2826504.1"/>
    <property type="molecule type" value="Genomic_DNA"/>
</dbReference>
<dbReference type="AlphaFoldDB" id="A0A6A7A138"/>
<organism evidence="2 3">
    <name type="scientific">Ophiobolus disseminans</name>
    <dbReference type="NCBI Taxonomy" id="1469910"/>
    <lineage>
        <taxon>Eukaryota</taxon>
        <taxon>Fungi</taxon>
        <taxon>Dikarya</taxon>
        <taxon>Ascomycota</taxon>
        <taxon>Pezizomycotina</taxon>
        <taxon>Dothideomycetes</taxon>
        <taxon>Pleosporomycetidae</taxon>
        <taxon>Pleosporales</taxon>
        <taxon>Pleosporineae</taxon>
        <taxon>Phaeosphaeriaceae</taxon>
        <taxon>Ophiobolus</taxon>
    </lineage>
</organism>
<dbReference type="Proteomes" id="UP000799424">
    <property type="component" value="Unassembled WGS sequence"/>
</dbReference>
<gene>
    <name evidence="2" type="ORF">CC86DRAFT_31294</name>
</gene>
<proteinExistence type="predicted"/>
<dbReference type="OrthoDB" id="3797349at2759"/>
<dbReference type="PANTHER" id="PTHR38790">
    <property type="entry name" value="2EXR DOMAIN-CONTAINING PROTEIN-RELATED"/>
    <property type="match status" value="1"/>
</dbReference>
<dbReference type="PANTHER" id="PTHR38790:SF4">
    <property type="entry name" value="2EXR DOMAIN-CONTAINING PROTEIN"/>
    <property type="match status" value="1"/>
</dbReference>
<protein>
    <submittedName>
        <fullName evidence="2">Uncharacterized protein</fullName>
    </submittedName>
</protein>
<evidence type="ECO:0000256" key="1">
    <source>
        <dbReference type="SAM" id="MobiDB-lite"/>
    </source>
</evidence>